<dbReference type="InterPro" id="IPR050630">
    <property type="entry name" value="WD_repeat_EMAP"/>
</dbReference>
<protein>
    <recommendedName>
        <fullName evidence="5">Cilia- and flagella-associated protein 251</fullName>
    </recommendedName>
</protein>
<dbReference type="STRING" id="109895.A0A507DYF4"/>
<dbReference type="Pfam" id="PF00400">
    <property type="entry name" value="WD40"/>
    <property type="match status" value="1"/>
</dbReference>
<sequence length="977" mass="106418">MSEAADSSPLNPATAAMGLAWTFGLNTGIVGGIHALTDNMIFYASAHTGVIYDDAAGTQQSMLGHCNQISALTTSHDKQYLVTADKGADPLLIVWSTNCDKNAPGKPLPIRTIFDPHGGCGVTAVAFTFDAQYLVTLGDDSPQTIAVWDWTTEEDNPVATAVVEGEKQTSLMVNPADPFEILSTSAHAISFYTWTPDSGIQQYSPSLNPKDFKHVPTSYTQSTFLPATPQNTIGQALTATADGDIVVWTDRSLFNLSETLEKGRKAGVKIMKLHTGGINVLSVVGDKYLVTGGEDGFVRVCDLQFRLIVWFERLRSGPIISITTTLTHTLQPPAKSDTALETPATELATLETDPEDLPDLLIATRHSKVFRLTKPGDGIVGAVGNPLISVLMEGSYGQMHGLAIHPKETHFAIGGSSGWLHVYDFTTKKPIHSRRLEEPWEETRDGTKQKPADLLSIQCLSYNPNGSCLAIGFTNGTLRILNPTTLQDLPQRSPASHRAGIPGYAVAKGSILRVVFDPRGRWMAVTDALSGIGVFEWKAGEWGFVGRCRAHYLEIVGLLFVPPPPDGSVSRLISVSADRHIVEYDLTISTITTGIAVKSKARIDQINRPVSATMHPSPPLRGPHDAPQHYLLTATTASKFKIYNAETGMCRRTVVAPAYGGDIRFLEFIPAHSKDASSETTAPRFLAYATKSKVVGLLALPLDGNPHNSMGMYAHPGDIAALHATPCGTMLLTLGQQDGVVNLWKINPDTIVSPAQTGAAVGIAPWLDLLHTGEDRPARDAFVREMEDYFYYAQLRSQGEETTTSRLITTTVSLDQVPLIMQAMGYYPSQAETDDMLNEVRYAGWFKGADATLRNEVDFEELVKLYVNHRPLEDYTQNDIFQALGYAKRMEPGVTADGADMDMGNSEAKNEDIIGKEGLIALLQQYGETLSAANFTDAMQSLLLNDPMYRGVFPERVSRGEFVENMFQRVIQKALKL</sequence>
<evidence type="ECO:0000256" key="2">
    <source>
        <dbReference type="ARBA" id="ARBA00022574"/>
    </source>
</evidence>
<evidence type="ECO:0000313" key="6">
    <source>
        <dbReference type="EMBL" id="TPX56217.1"/>
    </source>
</evidence>
<dbReference type="Proteomes" id="UP000318582">
    <property type="component" value="Unassembled WGS sequence"/>
</dbReference>
<evidence type="ECO:0000256" key="3">
    <source>
        <dbReference type="ARBA" id="ARBA00022737"/>
    </source>
</evidence>
<dbReference type="SUPFAM" id="SSF50978">
    <property type="entry name" value="WD40 repeat-like"/>
    <property type="match status" value="1"/>
</dbReference>
<dbReference type="InterPro" id="IPR036322">
    <property type="entry name" value="WD40_repeat_dom_sf"/>
</dbReference>
<reference evidence="6 7" key="1">
    <citation type="journal article" date="2019" name="Sci. Rep.">
        <title>Comparative genomics of chytrid fungi reveal insights into the obligate biotrophic and pathogenic lifestyle of Synchytrium endobioticum.</title>
        <authorList>
            <person name="van de Vossenberg B.T.L.H."/>
            <person name="Warris S."/>
            <person name="Nguyen H.D.T."/>
            <person name="van Gent-Pelzer M.P.E."/>
            <person name="Joly D.L."/>
            <person name="van de Geest H.C."/>
            <person name="Bonants P.J.M."/>
            <person name="Smith D.S."/>
            <person name="Levesque C.A."/>
            <person name="van der Lee T.A.J."/>
        </authorList>
    </citation>
    <scope>NUCLEOTIDE SEQUENCE [LARGE SCALE GENOMIC DNA]</scope>
    <source>
        <strain evidence="6 7">CBS 809.83</strain>
    </source>
</reference>
<dbReference type="Gene3D" id="1.10.238.10">
    <property type="entry name" value="EF-hand"/>
    <property type="match status" value="1"/>
</dbReference>
<evidence type="ECO:0000256" key="1">
    <source>
        <dbReference type="ARBA" id="ARBA00004138"/>
    </source>
</evidence>
<organism evidence="6 7">
    <name type="scientific">Powellomyces hirtus</name>
    <dbReference type="NCBI Taxonomy" id="109895"/>
    <lineage>
        <taxon>Eukaryota</taxon>
        <taxon>Fungi</taxon>
        <taxon>Fungi incertae sedis</taxon>
        <taxon>Chytridiomycota</taxon>
        <taxon>Chytridiomycota incertae sedis</taxon>
        <taxon>Chytridiomycetes</taxon>
        <taxon>Spizellomycetales</taxon>
        <taxon>Powellomycetaceae</taxon>
        <taxon>Powellomyces</taxon>
    </lineage>
</organism>
<dbReference type="InterPro" id="IPR015943">
    <property type="entry name" value="WD40/YVTN_repeat-like_dom_sf"/>
</dbReference>
<gene>
    <name evidence="6" type="ORF">PhCBS80983_g04702</name>
</gene>
<keyword evidence="3" id="KW-0677">Repeat</keyword>
<evidence type="ECO:0000256" key="4">
    <source>
        <dbReference type="ARBA" id="ARBA00023273"/>
    </source>
</evidence>
<dbReference type="InterPro" id="IPR011047">
    <property type="entry name" value="Quinoprotein_ADH-like_sf"/>
</dbReference>
<proteinExistence type="predicted"/>
<name>A0A507DYF4_9FUNG</name>
<dbReference type="EMBL" id="QEAQ01000081">
    <property type="protein sequence ID" value="TPX56217.1"/>
    <property type="molecule type" value="Genomic_DNA"/>
</dbReference>
<dbReference type="GO" id="GO:0031514">
    <property type="term" value="C:motile cilium"/>
    <property type="evidence" value="ECO:0007669"/>
    <property type="project" value="TreeGrafter"/>
</dbReference>
<keyword evidence="2" id="KW-0853">WD repeat</keyword>
<comment type="caution">
    <text evidence="6">The sequence shown here is derived from an EMBL/GenBank/DDBJ whole genome shotgun (WGS) entry which is preliminary data.</text>
</comment>
<evidence type="ECO:0000313" key="7">
    <source>
        <dbReference type="Proteomes" id="UP000318582"/>
    </source>
</evidence>
<dbReference type="AlphaFoldDB" id="A0A507DYF4"/>
<dbReference type="Gene3D" id="2.130.10.10">
    <property type="entry name" value="YVTN repeat-like/Quinoprotein amine dehydrogenase"/>
    <property type="match status" value="2"/>
</dbReference>
<accession>A0A507DYF4</accession>
<evidence type="ECO:0000256" key="5">
    <source>
        <dbReference type="ARBA" id="ARBA00040994"/>
    </source>
</evidence>
<comment type="subcellular location">
    <subcellularLocation>
        <location evidence="1">Cell projection</location>
        <location evidence="1">Cilium</location>
    </subcellularLocation>
</comment>
<dbReference type="InterPro" id="IPR001680">
    <property type="entry name" value="WD40_rpt"/>
</dbReference>
<keyword evidence="4" id="KW-0966">Cell projection</keyword>
<keyword evidence="7" id="KW-1185">Reference proteome</keyword>
<dbReference type="SUPFAM" id="SSF50998">
    <property type="entry name" value="Quinoprotein alcohol dehydrogenase-like"/>
    <property type="match status" value="1"/>
</dbReference>
<dbReference type="PANTHER" id="PTHR13720:SF13">
    <property type="entry name" value="CILIA- AND FLAGELLA-ASSOCIATED PROTEIN 251"/>
    <property type="match status" value="1"/>
</dbReference>
<dbReference type="PANTHER" id="PTHR13720">
    <property type="entry name" value="WD-40 REPEAT PROTEIN"/>
    <property type="match status" value="1"/>
</dbReference>
<dbReference type="SMART" id="SM00320">
    <property type="entry name" value="WD40"/>
    <property type="match status" value="7"/>
</dbReference>